<evidence type="ECO:0000256" key="5">
    <source>
        <dbReference type="ARBA" id="ARBA00023136"/>
    </source>
</evidence>
<dbReference type="SUPFAM" id="SSF53850">
    <property type="entry name" value="Periplasmic binding protein-like II"/>
    <property type="match status" value="1"/>
</dbReference>
<evidence type="ECO:0008006" key="8">
    <source>
        <dbReference type="Google" id="ProtNLM"/>
    </source>
</evidence>
<evidence type="ECO:0000256" key="1">
    <source>
        <dbReference type="ARBA" id="ARBA00004308"/>
    </source>
</evidence>
<dbReference type="OrthoDB" id="9815454at2"/>
<evidence type="ECO:0000256" key="2">
    <source>
        <dbReference type="ARBA" id="ARBA00022448"/>
    </source>
</evidence>
<proteinExistence type="predicted"/>
<evidence type="ECO:0000256" key="3">
    <source>
        <dbReference type="ARBA" id="ARBA00022475"/>
    </source>
</evidence>
<keyword evidence="7" id="KW-1185">Reference proteome</keyword>
<reference evidence="7" key="1">
    <citation type="submission" date="2016-03" db="EMBL/GenBank/DDBJ databases">
        <title>Complete genome sequence of Solimmundus cernigliae, representing a novel lineage of polycyclic aromatic hydrocarbon degraders within the Gammaproteobacteria.</title>
        <authorList>
            <person name="Singleton D.R."/>
            <person name="Dickey A.N."/>
            <person name="Scholl E.H."/>
            <person name="Wright F.A."/>
            <person name="Aitken M.D."/>
        </authorList>
    </citation>
    <scope>NUCLEOTIDE SEQUENCE [LARGE SCALE GENOMIC DNA]</scope>
    <source>
        <strain evidence="7">TR3.2</strain>
    </source>
</reference>
<keyword evidence="2" id="KW-0813">Transport</keyword>
<keyword evidence="5" id="KW-0472">Membrane</keyword>
<keyword evidence="4" id="KW-0997">Cell inner membrane</keyword>
<dbReference type="EMBL" id="CP014671">
    <property type="protein sequence ID" value="ANX02835.1"/>
    <property type="molecule type" value="Genomic_DNA"/>
</dbReference>
<dbReference type="GO" id="GO:0012505">
    <property type="term" value="C:endomembrane system"/>
    <property type="evidence" value="ECO:0007669"/>
    <property type="project" value="UniProtKB-SubCell"/>
</dbReference>
<dbReference type="Pfam" id="PF13379">
    <property type="entry name" value="NMT1_2"/>
    <property type="match status" value="1"/>
</dbReference>
<evidence type="ECO:0000313" key="6">
    <source>
        <dbReference type="EMBL" id="ANX02835.1"/>
    </source>
</evidence>
<dbReference type="InParanoid" id="A0A1B1YQ06"/>
<comment type="subcellular location">
    <subcellularLocation>
        <location evidence="1">Endomembrane system</location>
    </subcellularLocation>
</comment>
<accession>A0A1B1YQ06</accession>
<name>A0A1B1YQ06_9GAMM</name>
<evidence type="ECO:0000256" key="4">
    <source>
        <dbReference type="ARBA" id="ARBA00022519"/>
    </source>
</evidence>
<evidence type="ECO:0000313" key="7">
    <source>
        <dbReference type="Proteomes" id="UP000092952"/>
    </source>
</evidence>
<organism evidence="6 7">
    <name type="scientific">Immundisolibacter cernigliae</name>
    <dbReference type="NCBI Taxonomy" id="1810504"/>
    <lineage>
        <taxon>Bacteria</taxon>
        <taxon>Pseudomonadati</taxon>
        <taxon>Pseudomonadota</taxon>
        <taxon>Gammaproteobacteria</taxon>
        <taxon>Immundisolibacterales</taxon>
        <taxon>Immundisolibacteraceae</taxon>
        <taxon>Immundisolibacter</taxon>
    </lineage>
</organism>
<gene>
    <name evidence="6" type="ORF">PG2T_00575</name>
</gene>
<dbReference type="RefSeq" id="WP_068802349.1">
    <property type="nucleotide sequence ID" value="NZ_CP014671.1"/>
</dbReference>
<dbReference type="KEGG" id="gbi:PG2T_00575"/>
<dbReference type="CDD" id="cd13553">
    <property type="entry name" value="PBP2_NrtA_CpmA_like"/>
    <property type="match status" value="1"/>
</dbReference>
<dbReference type="PANTHER" id="PTHR30024:SF43">
    <property type="entry name" value="BLL4572 PROTEIN"/>
    <property type="match status" value="1"/>
</dbReference>
<protein>
    <recommendedName>
        <fullName evidence="8">Nitrate transporter</fullName>
    </recommendedName>
</protein>
<dbReference type="PANTHER" id="PTHR30024">
    <property type="entry name" value="ALIPHATIC SULFONATES-BINDING PROTEIN-RELATED"/>
    <property type="match status" value="1"/>
</dbReference>
<dbReference type="Proteomes" id="UP000092952">
    <property type="component" value="Chromosome"/>
</dbReference>
<dbReference type="STRING" id="1810504.PG2T_00575"/>
<keyword evidence="3" id="KW-1003">Cell membrane</keyword>
<sequence length="408" mass="44077">MSPSLPTPELPRLRLGYIPLTDAAPLVVALENGHFEHYGLDVSLSRQPSWATLRDKLGIGHLDGAHLLAPMALACSLGVEGVPQRLVTALSLGLGGNAITVADNLYRDMQAAADGQPVTAQALASVIARRRAAGADPLTFATVYPTSNHTYLLRYWLAAAGIDPDRDLRLIVVPPPQMVQRLKQGDIYGYCVGEPWNTLAVRDGIGCIVAAGHDVWNNAPEKVLAVGAAWAQRYPATHMALICAIVEAARWLDESPENRLRAAHLLAGETYLNLPVEVIAASLSGRLTVDQRGTQRELTDFHVFYRYAANFPWRSHALWMLRQMVRWGQLPADADLLAAAHATYRPDIYRLAAARLGVAPPAVDMKAEGGHRCAWKLGEGNAAVALGPDRFIDGAVFDPADVGAKIAH</sequence>
<dbReference type="AlphaFoldDB" id="A0A1B1YQ06"/>
<dbReference type="InterPro" id="IPR044527">
    <property type="entry name" value="NrtA/CpmA_ABC-bd_dom"/>
</dbReference>
<dbReference type="Gene3D" id="3.40.190.10">
    <property type="entry name" value="Periplasmic binding protein-like II"/>
    <property type="match status" value="2"/>
</dbReference>